<dbReference type="EMBL" id="CP067089">
    <property type="protein sequence ID" value="QQO07650.1"/>
    <property type="molecule type" value="Genomic_DNA"/>
</dbReference>
<reference evidence="2" key="1">
    <citation type="submission" date="2021-01" db="EMBL/GenBank/DDBJ databases">
        <title>Description of Breznakiella homolactica.</title>
        <authorList>
            <person name="Song Y."/>
            <person name="Brune A."/>
        </authorList>
    </citation>
    <scope>NUCLEOTIDE SEQUENCE</scope>
    <source>
        <strain evidence="2">RmG30</strain>
    </source>
</reference>
<name>A0A7T7XJN4_9SPIR</name>
<evidence type="ECO:0000256" key="1">
    <source>
        <dbReference type="SAM" id="Phobius"/>
    </source>
</evidence>
<protein>
    <submittedName>
        <fullName evidence="2">Uncharacterized protein</fullName>
    </submittedName>
</protein>
<keyword evidence="3" id="KW-1185">Reference proteome</keyword>
<proteinExistence type="predicted"/>
<organism evidence="2 3">
    <name type="scientific">Breznakiella homolactica</name>
    <dbReference type="NCBI Taxonomy" id="2798577"/>
    <lineage>
        <taxon>Bacteria</taxon>
        <taxon>Pseudomonadati</taxon>
        <taxon>Spirochaetota</taxon>
        <taxon>Spirochaetia</taxon>
        <taxon>Spirochaetales</taxon>
        <taxon>Breznakiellaceae</taxon>
        <taxon>Breznakiella</taxon>
    </lineage>
</organism>
<gene>
    <name evidence="2" type="ORF">JFL75_11910</name>
</gene>
<dbReference type="Proteomes" id="UP000595917">
    <property type="component" value="Chromosome"/>
</dbReference>
<keyword evidence="1" id="KW-1133">Transmembrane helix</keyword>
<feature type="transmembrane region" description="Helical" evidence="1">
    <location>
        <begin position="28"/>
        <end position="50"/>
    </location>
</feature>
<sequence>MNEQQQRRIRNENEKANLAMGASMAGGLGQIAIIAIVGALIAVVILVLGAGFRGALIAAKTFWLYPLVILVGIIVFAIIKTKAPILKGLLGFLAAAAVIVFGCMGATRYYQNSERYSASYYSGDYIQALPDGSVPKLYEKRHQKGATTELALDEKVIVNGISFDKSEFNITTANGVTGWVELEAFPEDARGTLAINLGLDGVDSEDVAIDRQTERLMARFYDVEEKGGNVDPKGYVSVKYKEYTLKSNVLNRFTKVNVETPFLYLFPKAYKKGEDFMDNGVKLKLAGVAYENDCTVLYMTVNYNTTNDKNIPYYWLPYGPINTNAWKESLTVTDLDTGEKWTVLQADYKKIWSYADTGSGPTNSLTTQMFFFPPFKSRHFSITHEADALPGKKKAGYGGILGLLSSMTGMSSLGDIYFDYEFPEVRVR</sequence>
<dbReference type="RefSeq" id="WP_215624956.1">
    <property type="nucleotide sequence ID" value="NZ_CP067089.2"/>
</dbReference>
<dbReference type="AlphaFoldDB" id="A0A7T7XJN4"/>
<feature type="transmembrane region" description="Helical" evidence="1">
    <location>
        <begin position="62"/>
        <end position="79"/>
    </location>
</feature>
<evidence type="ECO:0000313" key="3">
    <source>
        <dbReference type="Proteomes" id="UP000595917"/>
    </source>
</evidence>
<dbReference type="KEGG" id="bhc:JFL75_11910"/>
<evidence type="ECO:0000313" key="2">
    <source>
        <dbReference type="EMBL" id="QQO07650.1"/>
    </source>
</evidence>
<feature type="transmembrane region" description="Helical" evidence="1">
    <location>
        <begin position="85"/>
        <end position="107"/>
    </location>
</feature>
<keyword evidence="1" id="KW-0472">Membrane</keyword>
<keyword evidence="1" id="KW-0812">Transmembrane</keyword>
<accession>A0A7T7XJN4</accession>